<dbReference type="PANTHER" id="PTHR43298:SF2">
    <property type="entry name" value="FMN_FAD EXPORTER YEEO-RELATED"/>
    <property type="match status" value="1"/>
</dbReference>
<sequence length="469" mass="49774">MATPSAPTSRKIDRSIVEGPVGPAVWKVAWPTVLQNVISGLQGMIDHALVGNFVGFAGNAAIGVGFQIFLVVMVFISSLFSGMGVLVARFAGAGDEAGVNKAASQAFLLALMLSVGVLAPVGYVLSPTLLGMVNASAAVQAEALPYLRIMFVFGFGLMMFFMLGGALRSAGDAKTPLRLGVALTIGNIVFNVLLIRGYGPFPEMGTAGAAAGMMISSALVSVYAIWKLFSGAWVIDFRGMSWKPDWEIIRALFRFGLPTGVQGIAMNIAGVLLLRFIGSTAQSAEAQAAYAVGYTELFSLVTWTSVGLMGAAATVAGQNLGAGFPDRSRDAVRIAARFGLGIAIVVGALFITIPDVLLGLFGMTEPGVLRIGRELLLFLSLSGLFITVALTFTGGLQGTGDTRSPLYITLVSQFALPIGFLTFMQSTQQLQTWHVWSAILMGHAMRCLLSVWRFEQGKWRKIELGLQRR</sequence>
<keyword evidence="2" id="KW-0813">Transport</keyword>
<dbReference type="GO" id="GO:0015297">
    <property type="term" value="F:antiporter activity"/>
    <property type="evidence" value="ECO:0007669"/>
    <property type="project" value="UniProtKB-KW"/>
</dbReference>
<gene>
    <name evidence="11" type="ORF">GEMMAAP_05980</name>
</gene>
<dbReference type="OrthoDB" id="9776324at2"/>
<organism evidence="11 12">
    <name type="scientific">Gemmatimonas phototrophica</name>
    <dbReference type="NCBI Taxonomy" id="1379270"/>
    <lineage>
        <taxon>Bacteria</taxon>
        <taxon>Pseudomonadati</taxon>
        <taxon>Gemmatimonadota</taxon>
        <taxon>Gemmatimonadia</taxon>
        <taxon>Gemmatimonadales</taxon>
        <taxon>Gemmatimonadaceae</taxon>
        <taxon>Gemmatimonas</taxon>
    </lineage>
</organism>
<evidence type="ECO:0000256" key="7">
    <source>
        <dbReference type="ARBA" id="ARBA00023065"/>
    </source>
</evidence>
<evidence type="ECO:0000256" key="6">
    <source>
        <dbReference type="ARBA" id="ARBA00022989"/>
    </source>
</evidence>
<keyword evidence="8 10" id="KW-0472">Membrane</keyword>
<evidence type="ECO:0000256" key="3">
    <source>
        <dbReference type="ARBA" id="ARBA00022449"/>
    </source>
</evidence>
<dbReference type="PANTHER" id="PTHR43298">
    <property type="entry name" value="MULTIDRUG RESISTANCE PROTEIN NORM-RELATED"/>
    <property type="match status" value="1"/>
</dbReference>
<evidence type="ECO:0000256" key="2">
    <source>
        <dbReference type="ARBA" id="ARBA00022448"/>
    </source>
</evidence>
<dbReference type="InterPro" id="IPR002528">
    <property type="entry name" value="MATE_fam"/>
</dbReference>
<feature type="transmembrane region" description="Helical" evidence="10">
    <location>
        <begin position="338"/>
        <end position="363"/>
    </location>
</feature>
<keyword evidence="4" id="KW-1003">Cell membrane</keyword>
<feature type="transmembrane region" description="Helical" evidence="10">
    <location>
        <begin position="433"/>
        <end position="452"/>
    </location>
</feature>
<dbReference type="STRING" id="1379270.GEMMAAP_05980"/>
<feature type="transmembrane region" description="Helical" evidence="10">
    <location>
        <begin position="179"/>
        <end position="198"/>
    </location>
</feature>
<dbReference type="eggNOG" id="COG0534">
    <property type="taxonomic scope" value="Bacteria"/>
</dbReference>
<feature type="transmembrane region" description="Helical" evidence="10">
    <location>
        <begin position="146"/>
        <end position="167"/>
    </location>
</feature>
<feature type="transmembrane region" description="Helical" evidence="10">
    <location>
        <begin position="375"/>
        <end position="394"/>
    </location>
</feature>
<feature type="transmembrane region" description="Helical" evidence="10">
    <location>
        <begin position="210"/>
        <end position="235"/>
    </location>
</feature>
<dbReference type="NCBIfam" id="TIGR00797">
    <property type="entry name" value="matE"/>
    <property type="match status" value="1"/>
</dbReference>
<comment type="subcellular location">
    <subcellularLocation>
        <location evidence="1">Cell membrane</location>
        <topology evidence="1">Multi-pass membrane protein</topology>
    </subcellularLocation>
</comment>
<feature type="transmembrane region" description="Helical" evidence="10">
    <location>
        <begin position="106"/>
        <end position="126"/>
    </location>
</feature>
<feature type="transmembrane region" description="Helical" evidence="10">
    <location>
        <begin position="60"/>
        <end position="86"/>
    </location>
</feature>
<dbReference type="KEGG" id="gph:GEMMAAP_05980"/>
<protein>
    <recommendedName>
        <fullName evidence="9">Multidrug-efflux transporter</fullName>
    </recommendedName>
</protein>
<dbReference type="Proteomes" id="UP000076404">
    <property type="component" value="Chromosome"/>
</dbReference>
<dbReference type="InterPro" id="IPR048279">
    <property type="entry name" value="MdtK-like"/>
</dbReference>
<dbReference type="RefSeq" id="WP_026850251.1">
    <property type="nucleotide sequence ID" value="NZ_CP011454.1"/>
</dbReference>
<evidence type="ECO:0000256" key="5">
    <source>
        <dbReference type="ARBA" id="ARBA00022692"/>
    </source>
</evidence>
<evidence type="ECO:0000313" key="12">
    <source>
        <dbReference type="Proteomes" id="UP000076404"/>
    </source>
</evidence>
<dbReference type="Pfam" id="PF01554">
    <property type="entry name" value="MatE"/>
    <property type="match status" value="2"/>
</dbReference>
<evidence type="ECO:0000256" key="4">
    <source>
        <dbReference type="ARBA" id="ARBA00022475"/>
    </source>
</evidence>
<dbReference type="GO" id="GO:0005886">
    <property type="term" value="C:plasma membrane"/>
    <property type="evidence" value="ECO:0007669"/>
    <property type="project" value="UniProtKB-SubCell"/>
</dbReference>
<feature type="transmembrane region" description="Helical" evidence="10">
    <location>
        <begin position="297"/>
        <end position="317"/>
    </location>
</feature>
<evidence type="ECO:0000256" key="9">
    <source>
        <dbReference type="ARBA" id="ARBA00031636"/>
    </source>
</evidence>
<keyword evidence="6 10" id="KW-1133">Transmembrane helix</keyword>
<reference evidence="11 12" key="1">
    <citation type="journal article" date="2014" name="Proc. Natl. Acad. Sci. U.S.A.">
        <title>Functional type 2 photosynthetic reaction centers found in the rare bacterial phylum Gemmatimonadetes.</title>
        <authorList>
            <person name="Zeng Y."/>
            <person name="Feng F."/>
            <person name="Medova H."/>
            <person name="Dean J."/>
            <person name="Koblizek M."/>
        </authorList>
    </citation>
    <scope>NUCLEOTIDE SEQUENCE [LARGE SCALE GENOMIC DNA]</scope>
    <source>
        <strain evidence="11 12">AP64</strain>
    </source>
</reference>
<keyword evidence="3" id="KW-0050">Antiport</keyword>
<name>A0A143BHI5_9BACT</name>
<dbReference type="EMBL" id="CP011454">
    <property type="protein sequence ID" value="AMW04516.1"/>
    <property type="molecule type" value="Genomic_DNA"/>
</dbReference>
<dbReference type="GO" id="GO:0006811">
    <property type="term" value="P:monoatomic ion transport"/>
    <property type="evidence" value="ECO:0007669"/>
    <property type="project" value="UniProtKB-KW"/>
</dbReference>
<proteinExistence type="predicted"/>
<keyword evidence="7" id="KW-0406">Ion transport</keyword>
<feature type="transmembrane region" description="Helical" evidence="10">
    <location>
        <begin position="406"/>
        <end position="427"/>
    </location>
</feature>
<dbReference type="CDD" id="cd13137">
    <property type="entry name" value="MATE_NorM_like"/>
    <property type="match status" value="1"/>
</dbReference>
<keyword evidence="5 10" id="KW-0812">Transmembrane</keyword>
<evidence type="ECO:0000313" key="11">
    <source>
        <dbReference type="EMBL" id="AMW04516.1"/>
    </source>
</evidence>
<evidence type="ECO:0000256" key="8">
    <source>
        <dbReference type="ARBA" id="ARBA00023136"/>
    </source>
</evidence>
<accession>A0A143BHI5</accession>
<reference evidence="11 12" key="2">
    <citation type="journal article" date="2016" name="Environ. Microbiol. Rep.">
        <title>Metagenomic evidence for the presence of phototrophic Gemmatimonadetes bacteria in diverse environments.</title>
        <authorList>
            <person name="Zeng Y."/>
            <person name="Baumbach J."/>
            <person name="Barbosa E.G."/>
            <person name="Azevedo V."/>
            <person name="Zhang C."/>
            <person name="Koblizek M."/>
        </authorList>
    </citation>
    <scope>NUCLEOTIDE SEQUENCE [LARGE SCALE GENOMIC DNA]</scope>
    <source>
        <strain evidence="11 12">AP64</strain>
    </source>
</reference>
<dbReference type="GO" id="GO:0042910">
    <property type="term" value="F:xenobiotic transmembrane transporter activity"/>
    <property type="evidence" value="ECO:0007669"/>
    <property type="project" value="InterPro"/>
</dbReference>
<feature type="transmembrane region" description="Helical" evidence="10">
    <location>
        <begin position="255"/>
        <end position="277"/>
    </location>
</feature>
<dbReference type="AlphaFoldDB" id="A0A143BHI5"/>
<dbReference type="PIRSF" id="PIRSF006603">
    <property type="entry name" value="DinF"/>
    <property type="match status" value="1"/>
</dbReference>
<keyword evidence="12" id="KW-1185">Reference proteome</keyword>
<dbReference type="InterPro" id="IPR050222">
    <property type="entry name" value="MATE_MdtK"/>
</dbReference>
<evidence type="ECO:0000256" key="1">
    <source>
        <dbReference type="ARBA" id="ARBA00004651"/>
    </source>
</evidence>
<evidence type="ECO:0000256" key="10">
    <source>
        <dbReference type="SAM" id="Phobius"/>
    </source>
</evidence>